<reference evidence="1 2" key="1">
    <citation type="submission" date="2017-04" db="EMBL/GenBank/DDBJ databases">
        <authorList>
            <person name="Afonso C.L."/>
            <person name="Miller P.J."/>
            <person name="Scott M.A."/>
            <person name="Spackman E."/>
            <person name="Goraichik I."/>
            <person name="Dimitrov K.M."/>
            <person name="Suarez D.L."/>
            <person name="Swayne D.E."/>
        </authorList>
    </citation>
    <scope>NUCLEOTIDE SEQUENCE [LARGE SCALE GENOMIC DNA]</scope>
    <source>
        <strain evidence="1 2">DSM 12555</strain>
    </source>
</reference>
<dbReference type="STRING" id="1121291.SAMN02745134_03896"/>
<proteinExistence type="predicted"/>
<accession>A0A1W1XZT0</accession>
<sequence length="75" mass="8602">MILDIKSKFGKTKIYNPPENIKNKAMAYATENIDGKVGVYIISSIEKEKIFLFIKDNEEDAEASIFLSWNTLRKS</sequence>
<dbReference type="EMBL" id="FWXH01000045">
    <property type="protein sequence ID" value="SMC29426.1"/>
    <property type="molecule type" value="Genomic_DNA"/>
</dbReference>
<evidence type="ECO:0000313" key="2">
    <source>
        <dbReference type="Proteomes" id="UP000192468"/>
    </source>
</evidence>
<evidence type="ECO:0000313" key="1">
    <source>
        <dbReference type="EMBL" id="SMC29426.1"/>
    </source>
</evidence>
<gene>
    <name evidence="1" type="ORF">SAMN02745134_03896</name>
</gene>
<dbReference type="AlphaFoldDB" id="A0A1W1XZT0"/>
<dbReference type="RefSeq" id="WP_084117855.1">
    <property type="nucleotide sequence ID" value="NZ_FWXH01000045.1"/>
</dbReference>
<name>A0A1W1XZT0_9CLOT</name>
<dbReference type="Proteomes" id="UP000192468">
    <property type="component" value="Unassembled WGS sequence"/>
</dbReference>
<organism evidence="1 2">
    <name type="scientific">Clostridium acidisoli DSM 12555</name>
    <dbReference type="NCBI Taxonomy" id="1121291"/>
    <lineage>
        <taxon>Bacteria</taxon>
        <taxon>Bacillati</taxon>
        <taxon>Bacillota</taxon>
        <taxon>Clostridia</taxon>
        <taxon>Eubacteriales</taxon>
        <taxon>Clostridiaceae</taxon>
        <taxon>Clostridium</taxon>
    </lineage>
</organism>
<protein>
    <submittedName>
        <fullName evidence="1">Uncharacterized protein</fullName>
    </submittedName>
</protein>
<keyword evidence="2" id="KW-1185">Reference proteome</keyword>